<dbReference type="PANTHER" id="PTHR34070">
    <property type="entry name" value="ARMADILLO-TYPE FOLD"/>
    <property type="match status" value="1"/>
</dbReference>
<dbReference type="SUPFAM" id="SSF48371">
    <property type="entry name" value="ARM repeat"/>
    <property type="match status" value="1"/>
</dbReference>
<comment type="caution">
    <text evidence="1">The sequence shown here is derived from an EMBL/GenBank/DDBJ whole genome shotgun (WGS) entry which is preliminary data.</text>
</comment>
<organism evidence="1 2">
    <name type="scientific">Paenibacillus eucommiae</name>
    <dbReference type="NCBI Taxonomy" id="1355755"/>
    <lineage>
        <taxon>Bacteria</taxon>
        <taxon>Bacillati</taxon>
        <taxon>Bacillota</taxon>
        <taxon>Bacilli</taxon>
        <taxon>Bacillales</taxon>
        <taxon>Paenibacillaceae</taxon>
        <taxon>Paenibacillus</taxon>
    </lineage>
</organism>
<name>A0ABS4IRS0_9BACL</name>
<dbReference type="PANTHER" id="PTHR34070:SF1">
    <property type="entry name" value="DNA ALKYLATION REPAIR PROTEIN"/>
    <property type="match status" value="1"/>
</dbReference>
<dbReference type="RefSeq" id="WP_209971045.1">
    <property type="nucleotide sequence ID" value="NZ_JAGGLB010000004.1"/>
</dbReference>
<reference evidence="1 2" key="1">
    <citation type="submission" date="2021-03" db="EMBL/GenBank/DDBJ databases">
        <title>Genomic Encyclopedia of Type Strains, Phase IV (KMG-IV): sequencing the most valuable type-strain genomes for metagenomic binning, comparative biology and taxonomic classification.</title>
        <authorList>
            <person name="Goeker M."/>
        </authorList>
    </citation>
    <scope>NUCLEOTIDE SEQUENCE [LARGE SCALE GENOMIC DNA]</scope>
    <source>
        <strain evidence="1 2">DSM 26048</strain>
    </source>
</reference>
<gene>
    <name evidence="1" type="ORF">J2Z66_001860</name>
</gene>
<dbReference type="Gene3D" id="1.25.40.290">
    <property type="entry name" value="ARM repeat domains"/>
    <property type="match status" value="1"/>
</dbReference>
<evidence type="ECO:0000313" key="2">
    <source>
        <dbReference type="Proteomes" id="UP001519287"/>
    </source>
</evidence>
<keyword evidence="2" id="KW-1185">Reference proteome</keyword>
<dbReference type="Proteomes" id="UP001519287">
    <property type="component" value="Unassembled WGS sequence"/>
</dbReference>
<proteinExistence type="predicted"/>
<evidence type="ECO:0000313" key="1">
    <source>
        <dbReference type="EMBL" id="MBP1990262.1"/>
    </source>
</evidence>
<dbReference type="InterPro" id="IPR014825">
    <property type="entry name" value="DNA_alkylation"/>
</dbReference>
<sequence>MLVIQPVHPYTIKLESWLRQYADPVKAVAMQAYMRDQFAFLGIKSPDRVALAKQFWKENGVPDGNELSVVVKELWRLPEREYQYIAMAMLEKQRKRRERADIELLEEIIVEKSWWDTVDFVASQLVGFHFTLFPDLVAAYAERWISSGHMWLQRTAILFQLGYKQRTDTELLFDYIRRMAGEKDFFIRKAIGWALREYSKTNEEAVREFVATSNQLSPLSIKEALKHINAQSSKCE</sequence>
<dbReference type="InterPro" id="IPR016024">
    <property type="entry name" value="ARM-type_fold"/>
</dbReference>
<dbReference type="Pfam" id="PF08713">
    <property type="entry name" value="DNA_alkylation"/>
    <property type="match status" value="1"/>
</dbReference>
<accession>A0ABS4IRS0</accession>
<protein>
    <submittedName>
        <fullName evidence="1">3-methyladenine DNA glycosylase AlkD</fullName>
    </submittedName>
</protein>
<dbReference type="EMBL" id="JAGGLB010000004">
    <property type="protein sequence ID" value="MBP1990262.1"/>
    <property type="molecule type" value="Genomic_DNA"/>
</dbReference>
<dbReference type="Gene3D" id="1.20.1660.10">
    <property type="entry name" value="Hypothetical protein (EF3068)"/>
    <property type="match status" value="1"/>
</dbReference>
<dbReference type="CDD" id="cd07064">
    <property type="entry name" value="AlkD_like_1"/>
    <property type="match status" value="1"/>
</dbReference>